<dbReference type="EMBL" id="JAGSOH010000165">
    <property type="protein sequence ID" value="MBR7830894.1"/>
    <property type="molecule type" value="Genomic_DNA"/>
</dbReference>
<evidence type="ECO:0000313" key="2">
    <source>
        <dbReference type="Proteomes" id="UP000676325"/>
    </source>
</evidence>
<reference evidence="1" key="1">
    <citation type="submission" date="2021-04" db="EMBL/GenBank/DDBJ databases">
        <title>Genome based classification of Actinospica acidithermotolerans sp. nov., an actinobacterium isolated from an Indonesian hot spring.</title>
        <authorList>
            <person name="Kusuma A.B."/>
            <person name="Putra K.E."/>
            <person name="Nafisah S."/>
            <person name="Loh J."/>
            <person name="Nouioui I."/>
            <person name="Goodfellow M."/>
        </authorList>
    </citation>
    <scope>NUCLEOTIDE SEQUENCE</scope>
    <source>
        <strain evidence="1">MGRD01-02</strain>
    </source>
</reference>
<evidence type="ECO:0000313" key="1">
    <source>
        <dbReference type="EMBL" id="MBR7830894.1"/>
    </source>
</evidence>
<comment type="caution">
    <text evidence="1">The sequence shown here is derived from an EMBL/GenBank/DDBJ whole genome shotgun (WGS) entry which is preliminary data.</text>
</comment>
<sequence>MSSAELSTLASLPESVPELLIGRISPAQPDRLIAEAAGAVVPVMSGLEVRAAEDEIGLEAARAAADEDADEDPSADEDAGLAPGFWVLLMFVVLGGLASASVTPETPATTTAAVVLATIHAALLMDGKPNVRDLN</sequence>
<dbReference type="RefSeq" id="WP_212522013.1">
    <property type="nucleotide sequence ID" value="NZ_JAGSOH010000165.1"/>
</dbReference>
<proteinExistence type="predicted"/>
<accession>A0A941IKR2</accession>
<name>A0A941IKR2_9ACTN</name>
<gene>
    <name evidence="1" type="ORF">KDK95_31610</name>
</gene>
<dbReference type="AlphaFoldDB" id="A0A941IKR2"/>
<organism evidence="1 2">
    <name type="scientific">Actinospica acidithermotolerans</name>
    <dbReference type="NCBI Taxonomy" id="2828514"/>
    <lineage>
        <taxon>Bacteria</taxon>
        <taxon>Bacillati</taxon>
        <taxon>Actinomycetota</taxon>
        <taxon>Actinomycetes</taxon>
        <taxon>Catenulisporales</taxon>
        <taxon>Actinospicaceae</taxon>
        <taxon>Actinospica</taxon>
    </lineage>
</organism>
<dbReference type="Proteomes" id="UP000676325">
    <property type="component" value="Unassembled WGS sequence"/>
</dbReference>
<protein>
    <submittedName>
        <fullName evidence="1">Uncharacterized protein</fullName>
    </submittedName>
</protein>
<keyword evidence="2" id="KW-1185">Reference proteome</keyword>